<keyword evidence="2" id="KW-0472">Membrane</keyword>
<dbReference type="EMBL" id="KV454208">
    <property type="protein sequence ID" value="ODQ61641.1"/>
    <property type="molecule type" value="Genomic_DNA"/>
</dbReference>
<sequence>MNNFNLQAFNTENLSKILDDFDPDFNLPLIIGLTTGIGVLFLFLLVLTIYFSFFNNGGSIFLGSNFNIPGEFDDEETRLNDETEYLPKFTELERQNYFDAKQFQQDHEPETNPIGSTLTTEERDFILDRGIQAYVFQQENVSSLSSSMPSVIIEDKLDVRFTSMDPNSAILNYPLPTHDNDTVYFEVKLFELPEGSHVSIGVATKPYPGFRLPGYNKYSIAYESNGTVRINQPFYSPQIWSKLLEGDVLGVGFKPRSGTIFFTHNGKKLLEAVHNLRMDLFPIIGSQGAAKLNVNLGQLGFVFIEANVKKWGFGSVYGTIGIPPAYGKETVHDTVLDKGEELPPNYPSEEETFFGPSALLSTSGAVVDPPAPSAVVKPTKIISNPPSYNDEPKQELPPQDDTQEVDTNVDQIRERLYERRSSTFDQQNNHYDPLASSSVPTPIPQEETSEVQPQEHVKLVESKESSTHVEISPKGPNQESPKDQEEDDEEEGESHESSPDPETTIEGTPEPQGEAQASSSKTSTPSSKNKNKNKKKNKKKKGKKGKK</sequence>
<evidence type="ECO:0000256" key="1">
    <source>
        <dbReference type="SAM" id="MobiDB-lite"/>
    </source>
</evidence>
<dbReference type="GeneID" id="30200108"/>
<dbReference type="RefSeq" id="XP_019040848.1">
    <property type="nucleotide sequence ID" value="XM_019182862.1"/>
</dbReference>
<dbReference type="Proteomes" id="UP000094112">
    <property type="component" value="Unassembled WGS sequence"/>
</dbReference>
<organism evidence="4 5">
    <name type="scientific">Wickerhamomyces anomalus (strain ATCC 58044 / CBS 1984 / NCYC 433 / NRRL Y-366-8)</name>
    <name type="common">Yeast</name>
    <name type="synonym">Hansenula anomala</name>
    <dbReference type="NCBI Taxonomy" id="683960"/>
    <lineage>
        <taxon>Eukaryota</taxon>
        <taxon>Fungi</taxon>
        <taxon>Dikarya</taxon>
        <taxon>Ascomycota</taxon>
        <taxon>Saccharomycotina</taxon>
        <taxon>Saccharomycetes</taxon>
        <taxon>Phaffomycetales</taxon>
        <taxon>Wickerhamomycetaceae</taxon>
        <taxon>Wickerhamomyces</taxon>
    </lineage>
</organism>
<evidence type="ECO:0000256" key="2">
    <source>
        <dbReference type="SAM" id="Phobius"/>
    </source>
</evidence>
<protein>
    <recommendedName>
        <fullName evidence="3">B30.2/SPRY domain-containing protein</fullName>
    </recommendedName>
</protein>
<accession>A0A1E3P8B0</accession>
<dbReference type="InterPro" id="IPR003877">
    <property type="entry name" value="SPRY_dom"/>
</dbReference>
<dbReference type="GO" id="GO:0000324">
    <property type="term" value="C:fungal-type vacuole"/>
    <property type="evidence" value="ECO:0007669"/>
    <property type="project" value="EnsemblFungi"/>
</dbReference>
<dbReference type="AlphaFoldDB" id="A0A1E3P8B0"/>
<reference evidence="4 5" key="1">
    <citation type="journal article" date="2016" name="Proc. Natl. Acad. Sci. U.S.A.">
        <title>Comparative genomics of biotechnologically important yeasts.</title>
        <authorList>
            <person name="Riley R."/>
            <person name="Haridas S."/>
            <person name="Wolfe K.H."/>
            <person name="Lopes M.R."/>
            <person name="Hittinger C.T."/>
            <person name="Goeker M."/>
            <person name="Salamov A.A."/>
            <person name="Wisecaver J.H."/>
            <person name="Long T.M."/>
            <person name="Calvey C.H."/>
            <person name="Aerts A.L."/>
            <person name="Barry K.W."/>
            <person name="Choi C."/>
            <person name="Clum A."/>
            <person name="Coughlan A.Y."/>
            <person name="Deshpande S."/>
            <person name="Douglass A.P."/>
            <person name="Hanson S.J."/>
            <person name="Klenk H.-P."/>
            <person name="LaButti K.M."/>
            <person name="Lapidus A."/>
            <person name="Lindquist E.A."/>
            <person name="Lipzen A.M."/>
            <person name="Meier-Kolthoff J.P."/>
            <person name="Ohm R.A."/>
            <person name="Otillar R.P."/>
            <person name="Pangilinan J.L."/>
            <person name="Peng Y."/>
            <person name="Rokas A."/>
            <person name="Rosa C.A."/>
            <person name="Scheuner C."/>
            <person name="Sibirny A.A."/>
            <person name="Slot J.C."/>
            <person name="Stielow J.B."/>
            <person name="Sun H."/>
            <person name="Kurtzman C.P."/>
            <person name="Blackwell M."/>
            <person name="Grigoriev I.V."/>
            <person name="Jeffries T.W."/>
        </authorList>
    </citation>
    <scope>NUCLEOTIDE SEQUENCE [LARGE SCALE GENOMIC DNA]</scope>
    <source>
        <strain evidence="5">ATCC 58044 / CBS 1984 / NCYC 433 / NRRL Y-366-8</strain>
    </source>
</reference>
<feature type="compositionally biased region" description="Basic and acidic residues" evidence="1">
    <location>
        <begin position="453"/>
        <end position="467"/>
    </location>
</feature>
<keyword evidence="2" id="KW-1133">Transmembrane helix</keyword>
<dbReference type="PROSITE" id="PS50188">
    <property type="entry name" value="B302_SPRY"/>
    <property type="match status" value="1"/>
</dbReference>
<dbReference type="SUPFAM" id="SSF49899">
    <property type="entry name" value="Concanavalin A-like lectins/glucanases"/>
    <property type="match status" value="1"/>
</dbReference>
<dbReference type="InterPro" id="IPR050618">
    <property type="entry name" value="Ubq-SigPath_Reg"/>
</dbReference>
<dbReference type="PANTHER" id="PTHR12864">
    <property type="entry name" value="RAN BINDING PROTEIN 9-RELATED"/>
    <property type="match status" value="1"/>
</dbReference>
<dbReference type="SMART" id="SM00449">
    <property type="entry name" value="SPRY"/>
    <property type="match status" value="1"/>
</dbReference>
<feature type="region of interest" description="Disordered" evidence="1">
    <location>
        <begin position="419"/>
        <end position="547"/>
    </location>
</feature>
<keyword evidence="5" id="KW-1185">Reference proteome</keyword>
<dbReference type="InterPro" id="IPR001870">
    <property type="entry name" value="B30.2/SPRY"/>
</dbReference>
<feature type="region of interest" description="Disordered" evidence="1">
    <location>
        <begin position="371"/>
        <end position="405"/>
    </location>
</feature>
<feature type="compositionally biased region" description="Polar residues" evidence="1">
    <location>
        <begin position="423"/>
        <end position="440"/>
    </location>
</feature>
<dbReference type="InterPro" id="IPR043136">
    <property type="entry name" value="B30.2/SPRY_sf"/>
</dbReference>
<dbReference type="Gene3D" id="2.60.120.920">
    <property type="match status" value="1"/>
</dbReference>
<dbReference type="STRING" id="683960.A0A1E3P8B0"/>
<keyword evidence="2" id="KW-0812">Transmembrane</keyword>
<evidence type="ECO:0000313" key="5">
    <source>
        <dbReference type="Proteomes" id="UP000094112"/>
    </source>
</evidence>
<dbReference type="Pfam" id="PF00622">
    <property type="entry name" value="SPRY"/>
    <property type="match status" value="1"/>
</dbReference>
<feature type="domain" description="B30.2/SPRY" evidence="3">
    <location>
        <begin position="118"/>
        <end position="301"/>
    </location>
</feature>
<feature type="compositionally biased region" description="Low complexity" evidence="1">
    <location>
        <begin position="518"/>
        <end position="528"/>
    </location>
</feature>
<feature type="transmembrane region" description="Helical" evidence="2">
    <location>
        <begin position="29"/>
        <end position="53"/>
    </location>
</feature>
<dbReference type="GO" id="GO:1990756">
    <property type="term" value="F:ubiquitin-like ligase-substrate adaptor activity"/>
    <property type="evidence" value="ECO:0007669"/>
    <property type="project" value="EnsemblFungi"/>
</dbReference>
<dbReference type="OrthoDB" id="258495at2759"/>
<name>A0A1E3P8B0_WICAA</name>
<dbReference type="GO" id="GO:0043328">
    <property type="term" value="P:protein transport to vacuole involved in ubiquitin-dependent protein catabolic process via the multivesicular body sorting pathway"/>
    <property type="evidence" value="ECO:0007669"/>
    <property type="project" value="EnsemblFungi"/>
</dbReference>
<evidence type="ECO:0000313" key="4">
    <source>
        <dbReference type="EMBL" id="ODQ61641.1"/>
    </source>
</evidence>
<evidence type="ECO:0000259" key="3">
    <source>
        <dbReference type="PROSITE" id="PS50188"/>
    </source>
</evidence>
<feature type="compositionally biased region" description="Basic residues" evidence="1">
    <location>
        <begin position="529"/>
        <end position="547"/>
    </location>
</feature>
<dbReference type="InterPro" id="IPR013320">
    <property type="entry name" value="ConA-like_dom_sf"/>
</dbReference>
<proteinExistence type="predicted"/>
<feature type="compositionally biased region" description="Acidic residues" evidence="1">
    <location>
        <begin position="484"/>
        <end position="493"/>
    </location>
</feature>
<gene>
    <name evidence="4" type="ORF">WICANDRAFT_59724</name>
</gene>